<evidence type="ECO:0000313" key="1">
    <source>
        <dbReference type="EMBL" id="KIX12319.1"/>
    </source>
</evidence>
<dbReference type="EMBL" id="AZAC01000034">
    <property type="protein sequence ID" value="KIX12319.1"/>
    <property type="molecule type" value="Genomic_DNA"/>
</dbReference>
<dbReference type="Proteomes" id="UP000032233">
    <property type="component" value="Unassembled WGS sequence"/>
</dbReference>
<reference evidence="1 2" key="1">
    <citation type="submission" date="2013-11" db="EMBL/GenBank/DDBJ databases">
        <title>Metagenomic analysis of a methanogenic consortium involved in long chain n-alkane degradation.</title>
        <authorList>
            <person name="Davidova I.A."/>
            <person name="Callaghan A.V."/>
            <person name="Wawrik B."/>
            <person name="Pruitt S."/>
            <person name="Marks C."/>
            <person name="Duncan K.E."/>
            <person name="Suflita J.M."/>
        </authorList>
    </citation>
    <scope>NUCLEOTIDE SEQUENCE [LARGE SCALE GENOMIC DNA]</scope>
    <source>
        <strain evidence="1 2">SPR</strain>
    </source>
</reference>
<organism evidence="1 2">
    <name type="scientific">Dethiosulfatarculus sandiegensis</name>
    <dbReference type="NCBI Taxonomy" id="1429043"/>
    <lineage>
        <taxon>Bacteria</taxon>
        <taxon>Pseudomonadati</taxon>
        <taxon>Thermodesulfobacteriota</taxon>
        <taxon>Desulfarculia</taxon>
        <taxon>Desulfarculales</taxon>
        <taxon>Desulfarculaceae</taxon>
        <taxon>Dethiosulfatarculus</taxon>
    </lineage>
</organism>
<name>A0A0D2J258_9BACT</name>
<proteinExistence type="predicted"/>
<keyword evidence="2" id="KW-1185">Reference proteome</keyword>
<dbReference type="STRING" id="1429043.X474_20575"/>
<comment type="caution">
    <text evidence="1">The sequence shown here is derived from an EMBL/GenBank/DDBJ whole genome shotgun (WGS) entry which is preliminary data.</text>
</comment>
<dbReference type="AlphaFoldDB" id="A0A0D2J258"/>
<accession>A0A0D2J258</accession>
<dbReference type="InParanoid" id="A0A0D2J258"/>
<gene>
    <name evidence="1" type="ORF">X474_20575</name>
</gene>
<evidence type="ECO:0000313" key="2">
    <source>
        <dbReference type="Proteomes" id="UP000032233"/>
    </source>
</evidence>
<sequence length="62" mass="6927">MSSPGFRVFKTVETTMKSKAAFYGQLKKLSASRDAGLNRSPGYFKKGLLTLMRWGAINYTAF</sequence>
<protein>
    <submittedName>
        <fullName evidence="1">Uncharacterized protein</fullName>
    </submittedName>
</protein>